<evidence type="ECO:0000313" key="2">
    <source>
        <dbReference type="Proteomes" id="UP001432322"/>
    </source>
</evidence>
<gene>
    <name evidence="1" type="ORF">PFISCL1PPCAC_24172</name>
</gene>
<accession>A0AAV5WQK3</accession>
<protein>
    <submittedName>
        <fullName evidence="1">Uncharacterized protein</fullName>
    </submittedName>
</protein>
<dbReference type="Proteomes" id="UP001432322">
    <property type="component" value="Unassembled WGS sequence"/>
</dbReference>
<organism evidence="1 2">
    <name type="scientific">Pristionchus fissidentatus</name>
    <dbReference type="NCBI Taxonomy" id="1538716"/>
    <lineage>
        <taxon>Eukaryota</taxon>
        <taxon>Metazoa</taxon>
        <taxon>Ecdysozoa</taxon>
        <taxon>Nematoda</taxon>
        <taxon>Chromadorea</taxon>
        <taxon>Rhabditida</taxon>
        <taxon>Rhabditina</taxon>
        <taxon>Diplogasteromorpha</taxon>
        <taxon>Diplogasteroidea</taxon>
        <taxon>Neodiplogasteridae</taxon>
        <taxon>Pristionchus</taxon>
    </lineage>
</organism>
<name>A0AAV5WQK3_9BILA</name>
<dbReference type="AlphaFoldDB" id="A0AAV5WQK3"/>
<reference evidence="1" key="1">
    <citation type="submission" date="2023-10" db="EMBL/GenBank/DDBJ databases">
        <title>Genome assembly of Pristionchus species.</title>
        <authorList>
            <person name="Yoshida K."/>
            <person name="Sommer R.J."/>
        </authorList>
    </citation>
    <scope>NUCLEOTIDE SEQUENCE</scope>
    <source>
        <strain evidence="1">RS5133</strain>
    </source>
</reference>
<comment type="caution">
    <text evidence="1">The sequence shown here is derived from an EMBL/GenBank/DDBJ whole genome shotgun (WGS) entry which is preliminary data.</text>
</comment>
<evidence type="ECO:0000313" key="1">
    <source>
        <dbReference type="EMBL" id="GMT32875.1"/>
    </source>
</evidence>
<dbReference type="EMBL" id="BTSY01000006">
    <property type="protein sequence ID" value="GMT32875.1"/>
    <property type="molecule type" value="Genomic_DNA"/>
</dbReference>
<sequence length="122" mass="14671">MTEEEKQIVNVHFIRALLNLYHDDPIDKSLPLLREIIGGMSYFRVDIFPVFLDFLQERDYNKSIRVRTVYNASKEYNTRRYISMEFSFKVCLESRELNSSWWDDTEDGVNVKDYLHEYALTD</sequence>
<proteinExistence type="predicted"/>
<keyword evidence="2" id="KW-1185">Reference proteome</keyword>